<dbReference type="Pfam" id="PF13155">
    <property type="entry name" value="Toprim_2"/>
    <property type="match status" value="1"/>
</dbReference>
<keyword evidence="3" id="KW-1185">Reference proteome</keyword>
<dbReference type="RefSeq" id="WP_068257848.1">
    <property type="nucleotide sequence ID" value="NZ_LWSK01000001.1"/>
</dbReference>
<gene>
    <name evidence="2" type="ORF">LF1_11430</name>
</gene>
<dbReference type="EMBL" id="VRLW01000001">
    <property type="protein sequence ID" value="KAA1258621.1"/>
    <property type="molecule type" value="Genomic_DNA"/>
</dbReference>
<feature type="domain" description="Toprim" evidence="1">
    <location>
        <begin position="236"/>
        <end position="318"/>
    </location>
</feature>
<evidence type="ECO:0000313" key="2">
    <source>
        <dbReference type="EMBL" id="KAA1258621.1"/>
    </source>
</evidence>
<keyword evidence="2" id="KW-0347">Helicase</keyword>
<dbReference type="SUPFAM" id="SSF56731">
    <property type="entry name" value="DNA primase core"/>
    <property type="match status" value="1"/>
</dbReference>
<keyword evidence="2" id="KW-0547">Nucleotide-binding</keyword>
<reference evidence="2 3" key="1">
    <citation type="submission" date="2019-08" db="EMBL/GenBank/DDBJ databases">
        <title>Deep-cultivation of Planctomycetes and their phenomic and genomic characterization uncovers novel biology.</title>
        <authorList>
            <person name="Wiegand S."/>
            <person name="Jogler M."/>
            <person name="Boedeker C."/>
            <person name="Pinto D."/>
            <person name="Vollmers J."/>
            <person name="Rivas-Marin E."/>
            <person name="Kohn T."/>
            <person name="Peeters S.H."/>
            <person name="Heuer A."/>
            <person name="Rast P."/>
            <person name="Oberbeckmann S."/>
            <person name="Bunk B."/>
            <person name="Jeske O."/>
            <person name="Meyerdierks A."/>
            <person name="Storesund J.E."/>
            <person name="Kallscheuer N."/>
            <person name="Luecker S."/>
            <person name="Lage O.M."/>
            <person name="Pohl T."/>
            <person name="Merkel B.J."/>
            <person name="Hornburger P."/>
            <person name="Mueller R.-W."/>
            <person name="Bruemmer F."/>
            <person name="Labrenz M."/>
            <person name="Spormann A.M."/>
            <person name="Op Den Camp H."/>
            <person name="Overmann J."/>
            <person name="Amann R."/>
            <person name="Jetten M.S.M."/>
            <person name="Mascher T."/>
            <person name="Medema M.H."/>
            <person name="Devos D.P."/>
            <person name="Kaster A.-K."/>
            <person name="Ovreas L."/>
            <person name="Rohde M."/>
            <person name="Galperin M.Y."/>
            <person name="Jogler C."/>
        </authorList>
    </citation>
    <scope>NUCLEOTIDE SEQUENCE [LARGE SCALE GENOMIC DNA]</scope>
    <source>
        <strain evidence="2 3">LF1</strain>
    </source>
</reference>
<proteinExistence type="predicted"/>
<dbReference type="Proteomes" id="UP000322699">
    <property type="component" value="Unassembled WGS sequence"/>
</dbReference>
<keyword evidence="2" id="KW-0378">Hydrolase</keyword>
<evidence type="ECO:0000313" key="3">
    <source>
        <dbReference type="Proteomes" id="UP000322699"/>
    </source>
</evidence>
<sequence length="363" mass="39462">MSEQRYTVSLPSVEELKALASGRWFDILIAAGIDADKLNGKGHPCPKCGGRDRFAAFPNINGRGAVHCRHCFTRGCDPSPGDGIASLQWILGLDFRATLGWLADWLGVKNENDRRAPRPIARRTVSSNRIVNCEPPEPKIDFDDLAKQFFCEMSRERRESLAKRLQVEPRTLVRLRVGYSEADQATTWPMVDSGGRCIGLRLRGHCKPDGTGGDKWSYRGGRGGLFVPDGIATSINRLFICEGPTDAAALLSIGLPAIGRPSCQGAMPATVNFVRRIGCHDVAIVADHDEAGQNGATRLARLLVTVANTVRIITPGNPGDDARKFVADGGTPFDFDAMLADADALMLAIRRSVPNPKRSMEDN</sequence>
<accession>A0A5B1CEH9</accession>
<dbReference type="OrthoDB" id="286509at2"/>
<comment type="caution">
    <text evidence="2">The sequence shown here is derived from an EMBL/GenBank/DDBJ whole genome shotgun (WGS) entry which is preliminary data.</text>
</comment>
<dbReference type="GO" id="GO:0008270">
    <property type="term" value="F:zinc ion binding"/>
    <property type="evidence" value="ECO:0007669"/>
    <property type="project" value="InterPro"/>
</dbReference>
<dbReference type="SMART" id="SM00778">
    <property type="entry name" value="Prim_Zn_Ribbon"/>
    <property type="match status" value="1"/>
</dbReference>
<protein>
    <submittedName>
        <fullName evidence="2">Zinc-binding domain of primase-helicase</fullName>
    </submittedName>
</protein>
<dbReference type="Pfam" id="PF08273">
    <property type="entry name" value="Zn_Ribbon_Prim"/>
    <property type="match status" value="1"/>
</dbReference>
<dbReference type="Gene3D" id="3.40.1360.10">
    <property type="match status" value="1"/>
</dbReference>
<keyword evidence="2" id="KW-0067">ATP-binding</keyword>
<organism evidence="2 3">
    <name type="scientific">Rubripirellula obstinata</name>
    <dbReference type="NCBI Taxonomy" id="406547"/>
    <lineage>
        <taxon>Bacteria</taxon>
        <taxon>Pseudomonadati</taxon>
        <taxon>Planctomycetota</taxon>
        <taxon>Planctomycetia</taxon>
        <taxon>Pirellulales</taxon>
        <taxon>Pirellulaceae</taxon>
        <taxon>Rubripirellula</taxon>
    </lineage>
</organism>
<dbReference type="InterPro" id="IPR013237">
    <property type="entry name" value="Phage_T7_Gp4_N"/>
</dbReference>
<dbReference type="InterPro" id="IPR006171">
    <property type="entry name" value="TOPRIM_dom"/>
</dbReference>
<evidence type="ECO:0000259" key="1">
    <source>
        <dbReference type="PROSITE" id="PS50880"/>
    </source>
</evidence>
<dbReference type="PROSITE" id="PS50880">
    <property type="entry name" value="TOPRIM"/>
    <property type="match status" value="1"/>
</dbReference>
<name>A0A5B1CEH9_9BACT</name>
<dbReference type="GO" id="GO:0004386">
    <property type="term" value="F:helicase activity"/>
    <property type="evidence" value="ECO:0007669"/>
    <property type="project" value="UniProtKB-KW"/>
</dbReference>
<dbReference type="AlphaFoldDB" id="A0A5B1CEH9"/>
<dbReference type="SUPFAM" id="SSF57783">
    <property type="entry name" value="Zinc beta-ribbon"/>
    <property type="match status" value="1"/>
</dbReference>
<dbReference type="CDD" id="cd00188">
    <property type="entry name" value="TOPRIM"/>
    <property type="match status" value="1"/>
</dbReference>